<dbReference type="Proteomes" id="UP001213681">
    <property type="component" value="Unassembled WGS sequence"/>
</dbReference>
<dbReference type="GeneID" id="81594663"/>
<reference evidence="1" key="1">
    <citation type="submission" date="2022-12" db="EMBL/GenBank/DDBJ databases">
        <authorList>
            <person name="Petersen C."/>
        </authorList>
    </citation>
    <scope>NUCLEOTIDE SEQUENCE</scope>
    <source>
        <strain evidence="1">IBT 16125</strain>
    </source>
</reference>
<reference evidence="1" key="2">
    <citation type="journal article" date="2023" name="IMA Fungus">
        <title>Comparative genomic study of the Penicillium genus elucidates a diverse pangenome and 15 lateral gene transfer events.</title>
        <authorList>
            <person name="Petersen C."/>
            <person name="Sorensen T."/>
            <person name="Nielsen M.R."/>
            <person name="Sondergaard T.E."/>
            <person name="Sorensen J.L."/>
            <person name="Fitzpatrick D.A."/>
            <person name="Frisvad J.C."/>
            <person name="Nielsen K.L."/>
        </authorList>
    </citation>
    <scope>NUCLEOTIDE SEQUENCE</scope>
    <source>
        <strain evidence="1">IBT 16125</strain>
    </source>
</reference>
<evidence type="ECO:0000313" key="2">
    <source>
        <dbReference type="Proteomes" id="UP001213681"/>
    </source>
</evidence>
<accession>A0AAD6G8E0</accession>
<dbReference type="EMBL" id="JAPVEA010000001">
    <property type="protein sequence ID" value="KAJ5465340.1"/>
    <property type="molecule type" value="Genomic_DNA"/>
</dbReference>
<sequence>MQFNSTILAAIHNTDTTYYVNVEHDDGSKTYVAPGSSVQVSNGWAYIRACQEAGGTTFVYPPGLLQWPAYYGDVSGHPYGLYSGTCQWGVDAYDPNDCPSGYQHLPNGQISIGLPRPSSPTPV</sequence>
<protein>
    <submittedName>
        <fullName evidence="1">Uncharacterized protein</fullName>
    </submittedName>
</protein>
<keyword evidence="2" id="KW-1185">Reference proteome</keyword>
<evidence type="ECO:0000313" key="1">
    <source>
        <dbReference type="EMBL" id="KAJ5465340.1"/>
    </source>
</evidence>
<organism evidence="1 2">
    <name type="scientific">Penicillium daleae</name>
    <dbReference type="NCBI Taxonomy" id="63821"/>
    <lineage>
        <taxon>Eukaryota</taxon>
        <taxon>Fungi</taxon>
        <taxon>Dikarya</taxon>
        <taxon>Ascomycota</taxon>
        <taxon>Pezizomycotina</taxon>
        <taxon>Eurotiomycetes</taxon>
        <taxon>Eurotiomycetidae</taxon>
        <taxon>Eurotiales</taxon>
        <taxon>Aspergillaceae</taxon>
        <taxon>Penicillium</taxon>
    </lineage>
</organism>
<name>A0AAD6G8E0_9EURO</name>
<dbReference type="AlphaFoldDB" id="A0AAD6G8E0"/>
<gene>
    <name evidence="1" type="ORF">N7458_001026</name>
</gene>
<proteinExistence type="predicted"/>
<comment type="caution">
    <text evidence="1">The sequence shown here is derived from an EMBL/GenBank/DDBJ whole genome shotgun (WGS) entry which is preliminary data.</text>
</comment>
<dbReference type="RefSeq" id="XP_056772187.1">
    <property type="nucleotide sequence ID" value="XM_056904420.1"/>
</dbReference>